<dbReference type="EMBL" id="FOQT01000003">
    <property type="protein sequence ID" value="SFI30645.1"/>
    <property type="molecule type" value="Genomic_DNA"/>
</dbReference>
<dbReference type="RefSeq" id="WP_090080459.1">
    <property type="nucleotide sequence ID" value="NZ_FOQT01000003.1"/>
</dbReference>
<reference evidence="2 3" key="1">
    <citation type="submission" date="2016-10" db="EMBL/GenBank/DDBJ databases">
        <authorList>
            <person name="de Groot N.N."/>
        </authorList>
    </citation>
    <scope>NUCLEOTIDE SEQUENCE [LARGE SCALE GENOMIC DNA]</scope>
    <source>
        <strain evidence="2 3">DSM 26000</strain>
    </source>
</reference>
<evidence type="ECO:0000313" key="3">
    <source>
        <dbReference type="Proteomes" id="UP000198931"/>
    </source>
</evidence>
<gene>
    <name evidence="2" type="ORF">SAMN05443292_2186</name>
</gene>
<name>A0A1I3H4F6_9FLAO</name>
<sequence length="133" mass="15841">MSKLMKRIIIRLAILFVGLISFVGYGMYLMDIEDRYGDLQQIYFDSKSHDIIINNLNGKTGIIKLENRRIYVKTGKQILDIDEWLDPENKFMYNIDIYRPENPNEFLNLKMEKFKQKVASERLKSISHLEVKY</sequence>
<dbReference type="Proteomes" id="UP000198931">
    <property type="component" value="Unassembled WGS sequence"/>
</dbReference>
<keyword evidence="1" id="KW-0472">Membrane</keyword>
<keyword evidence="1" id="KW-1133">Transmembrane helix</keyword>
<protein>
    <submittedName>
        <fullName evidence="2">Uncharacterized protein</fullName>
    </submittedName>
</protein>
<keyword evidence="3" id="KW-1185">Reference proteome</keyword>
<feature type="transmembrane region" description="Helical" evidence="1">
    <location>
        <begin position="12"/>
        <end position="30"/>
    </location>
</feature>
<keyword evidence="1" id="KW-0812">Transmembrane</keyword>
<evidence type="ECO:0000313" key="2">
    <source>
        <dbReference type="EMBL" id="SFI30645.1"/>
    </source>
</evidence>
<dbReference type="AlphaFoldDB" id="A0A1I3H4F6"/>
<accession>A0A1I3H4F6</accession>
<proteinExistence type="predicted"/>
<organism evidence="2 3">
    <name type="scientific">Halpernia frigidisoli</name>
    <dbReference type="NCBI Taxonomy" id="1125876"/>
    <lineage>
        <taxon>Bacteria</taxon>
        <taxon>Pseudomonadati</taxon>
        <taxon>Bacteroidota</taxon>
        <taxon>Flavobacteriia</taxon>
        <taxon>Flavobacteriales</taxon>
        <taxon>Weeksellaceae</taxon>
        <taxon>Chryseobacterium group</taxon>
        <taxon>Halpernia</taxon>
    </lineage>
</organism>
<evidence type="ECO:0000256" key="1">
    <source>
        <dbReference type="SAM" id="Phobius"/>
    </source>
</evidence>